<dbReference type="PANTHER" id="PTHR44329">
    <property type="entry name" value="SERINE/THREONINE-PROTEIN KINASE TNNI3K-RELATED"/>
    <property type="match status" value="1"/>
</dbReference>
<evidence type="ECO:0000313" key="2">
    <source>
        <dbReference type="EMBL" id="EAR91811.2"/>
    </source>
</evidence>
<dbReference type="GeneID" id="7846622"/>
<dbReference type="SUPFAM" id="SSF52047">
    <property type="entry name" value="RNI-like"/>
    <property type="match status" value="1"/>
</dbReference>
<protein>
    <submittedName>
        <fullName evidence="2">Protein kinase</fullName>
    </submittedName>
</protein>
<dbReference type="KEGG" id="tet:TTHERM_00985050"/>
<keyword evidence="2" id="KW-0418">Kinase</keyword>
<proteinExistence type="predicted"/>
<name>Q233X3_TETTS</name>
<feature type="domain" description="Protein kinase" evidence="1">
    <location>
        <begin position="308"/>
        <end position="650"/>
    </location>
</feature>
<dbReference type="GO" id="GO:0004674">
    <property type="term" value="F:protein serine/threonine kinase activity"/>
    <property type="evidence" value="ECO:0007669"/>
    <property type="project" value="TreeGrafter"/>
</dbReference>
<feature type="domain" description="Protein kinase" evidence="1">
    <location>
        <begin position="31"/>
        <end position="314"/>
    </location>
</feature>
<dbReference type="PROSITE" id="PS50011">
    <property type="entry name" value="PROTEIN_KINASE_DOM"/>
    <property type="match status" value="2"/>
</dbReference>
<dbReference type="InParanoid" id="Q233X3"/>
<dbReference type="InterPro" id="IPR051681">
    <property type="entry name" value="Ser/Thr_Kinases-Pseudokinases"/>
</dbReference>
<reference evidence="3" key="1">
    <citation type="journal article" date="2006" name="PLoS Biol.">
        <title>Macronuclear genome sequence of the ciliate Tetrahymena thermophila, a model eukaryote.</title>
        <authorList>
            <person name="Eisen J.A."/>
            <person name="Coyne R.S."/>
            <person name="Wu M."/>
            <person name="Wu D."/>
            <person name="Thiagarajan M."/>
            <person name="Wortman J.R."/>
            <person name="Badger J.H."/>
            <person name="Ren Q."/>
            <person name="Amedeo P."/>
            <person name="Jones K.M."/>
            <person name="Tallon L.J."/>
            <person name="Delcher A.L."/>
            <person name="Salzberg S.L."/>
            <person name="Silva J.C."/>
            <person name="Haas B.J."/>
            <person name="Majoros W.H."/>
            <person name="Farzad M."/>
            <person name="Carlton J.M."/>
            <person name="Smith R.K. Jr."/>
            <person name="Garg J."/>
            <person name="Pearlman R.E."/>
            <person name="Karrer K.M."/>
            <person name="Sun L."/>
            <person name="Manning G."/>
            <person name="Elde N.C."/>
            <person name="Turkewitz A.P."/>
            <person name="Asai D.J."/>
            <person name="Wilkes D.E."/>
            <person name="Wang Y."/>
            <person name="Cai H."/>
            <person name="Collins K."/>
            <person name="Stewart B.A."/>
            <person name="Lee S.R."/>
            <person name="Wilamowska K."/>
            <person name="Weinberg Z."/>
            <person name="Ruzzo W.L."/>
            <person name="Wloga D."/>
            <person name="Gaertig J."/>
            <person name="Frankel J."/>
            <person name="Tsao C.-C."/>
            <person name="Gorovsky M.A."/>
            <person name="Keeling P.J."/>
            <person name="Waller R.F."/>
            <person name="Patron N.J."/>
            <person name="Cherry J.M."/>
            <person name="Stover N.A."/>
            <person name="Krieger C.J."/>
            <person name="del Toro C."/>
            <person name="Ryder H.F."/>
            <person name="Williamson S.C."/>
            <person name="Barbeau R.A."/>
            <person name="Hamilton E.P."/>
            <person name="Orias E."/>
        </authorList>
    </citation>
    <scope>NUCLEOTIDE SEQUENCE [LARGE SCALE GENOMIC DNA]</scope>
    <source>
        <strain evidence="3">SB210</strain>
    </source>
</reference>
<keyword evidence="3" id="KW-1185">Reference proteome</keyword>
<dbReference type="InterPro" id="IPR000719">
    <property type="entry name" value="Prot_kinase_dom"/>
</dbReference>
<dbReference type="SUPFAM" id="SSF56112">
    <property type="entry name" value="Protein kinase-like (PK-like)"/>
    <property type="match status" value="2"/>
</dbReference>
<dbReference type="InterPro" id="IPR011009">
    <property type="entry name" value="Kinase-like_dom_sf"/>
</dbReference>
<gene>
    <name evidence="2" type="ORF">TTHERM_00985050</name>
</gene>
<dbReference type="Gene3D" id="1.10.510.10">
    <property type="entry name" value="Transferase(Phosphotransferase) domain 1"/>
    <property type="match status" value="2"/>
</dbReference>
<keyword evidence="2" id="KW-0808">Transferase</keyword>
<dbReference type="InterPro" id="IPR032675">
    <property type="entry name" value="LRR_dom_sf"/>
</dbReference>
<organism evidence="2 3">
    <name type="scientific">Tetrahymena thermophila (strain SB210)</name>
    <dbReference type="NCBI Taxonomy" id="312017"/>
    <lineage>
        <taxon>Eukaryota</taxon>
        <taxon>Sar</taxon>
        <taxon>Alveolata</taxon>
        <taxon>Ciliophora</taxon>
        <taxon>Intramacronucleata</taxon>
        <taxon>Oligohymenophorea</taxon>
        <taxon>Hymenostomatida</taxon>
        <taxon>Tetrahymenina</taxon>
        <taxon>Tetrahymenidae</taxon>
        <taxon>Tetrahymena</taxon>
    </lineage>
</organism>
<accession>Q233X3</accession>
<dbReference type="RefSeq" id="XP_001012056.2">
    <property type="nucleotide sequence ID" value="XM_001012056.2"/>
</dbReference>
<dbReference type="AlphaFoldDB" id="Q233X3"/>
<evidence type="ECO:0000313" key="3">
    <source>
        <dbReference type="Proteomes" id="UP000009168"/>
    </source>
</evidence>
<dbReference type="GO" id="GO:0005524">
    <property type="term" value="F:ATP binding"/>
    <property type="evidence" value="ECO:0007669"/>
    <property type="project" value="InterPro"/>
</dbReference>
<dbReference type="EMBL" id="GG662768">
    <property type="protein sequence ID" value="EAR91811.2"/>
    <property type="molecule type" value="Genomic_DNA"/>
</dbReference>
<sequence length="1098" mass="128101">MCEYSQIKYKPSFSQSLVQMIDEEIAKNDELEDIEISNQYGLTICFVGHNKILNERTIMRFTNITMYNEQSMQGPKQIFKDLEKINHPRILKIKQYQMIKKYNNSQYSLCFEKLEYFDKKQSLREFLNEKTINKQFPINMQFSIILQVFDAVAALHAANLSFGNIMPNNFSFSENEIKFTNYDVFKLNQQPLDLELLYYKSPEQRNKDIGENYKIFSSDNVNQGETYKYHNQQSDSYLLGLIILDVIAFNSFNPKERIKNMAFIQDSNNINPYNFPVQNTFLLEKAKILLNPQSHLRGNIITHLRDLVEEEKSLSRGNFQTLISSLKLSEVPDKKIFEKSWFQFLITHLEEQNDLKNLVILSQEPYMIKFRGIEIQTGRIFCLHIENISSLNNNQLEYTNKQQKLIEKLNHPKIVKYCYSKPVKASQRDAFYYFIKSKTEYYSQEYTLNLKDYLEKFKVSMTSIHKQIQYKLIIQLLDAISSAHQDGIQVIDISPKTIFLKNTDIKVCIGGYNSIIYIYDKNIENMDQQKNSIPYISPEVHKKFYGLSKQKISSQYAQKNKLDQNAKLNLQSDIYSIGVVILEILFCKVLQRVNLLQIVEDVQQQKMQISSDIDPFLFQKAQKMVSINPDDRGKIVEYLLEISQKEKKTFPNSITDIFQQNIKESLETLVVKSTQDLIENFFKFKKIQITLGQQPFSSSTDYQELFEVLIKQYDYDALFFNQGFYVSPWGINCYEKNKVQKEILQQICIILNQNQLQEFCLEANDSQIYLEEFQHFTKLLKNQDNLKKLTLGLESNQLCLQGQQNARSFSKIFKRSNMKYINLNLSNNKIHEEGFFEIMANLAKNKQLEYLKLNIRSNQLSIVGCEDLLQKIQQLNKLSVLHLNLGNNRIGNKGFINISNCMTALENLLEFSLILCDNSLDQGFGYVLNSFTTLSKLKQLTLWASNCNIQEKIFEFMTKSFSSFYSTLKHLSLNFRSNNIGIKGCQFLNNEISQLNSLNYLYLNLGNIEISYGGQKQLGQNGFKLISDLLAGLTVNQIVLKLDGNNIDDEIFDMMTKSLKKVKRLKNLELTLQNNPISDSLIQDFRQSLDQSQVKNNL</sequence>
<evidence type="ECO:0000259" key="1">
    <source>
        <dbReference type="PROSITE" id="PS50011"/>
    </source>
</evidence>
<dbReference type="SMART" id="SM00220">
    <property type="entry name" value="S_TKc"/>
    <property type="match status" value="1"/>
</dbReference>
<dbReference type="Proteomes" id="UP000009168">
    <property type="component" value="Unassembled WGS sequence"/>
</dbReference>
<dbReference type="Gene3D" id="3.80.10.10">
    <property type="entry name" value="Ribonuclease Inhibitor"/>
    <property type="match status" value="2"/>
</dbReference>
<dbReference type="HOGENOM" id="CLU_331362_0_0_1"/>